<dbReference type="InterPro" id="IPR005543">
    <property type="entry name" value="PASTA_dom"/>
</dbReference>
<dbReference type="RefSeq" id="WP_051568945.1">
    <property type="nucleotide sequence ID" value="NZ_BLAX01000001.1"/>
</dbReference>
<reference evidence="3 4" key="1">
    <citation type="submission" date="2019-10" db="EMBL/GenBank/DDBJ databases">
        <title>Prolixibacter strains distinguished by the presence of nitrate reductase genes were adept at nitrate-dependent anaerobic corrosion of metallic iron and carbon steel.</title>
        <authorList>
            <person name="Iino T."/>
            <person name="Shono N."/>
            <person name="Ito K."/>
            <person name="Nakamura R."/>
            <person name="Sueoka K."/>
            <person name="Harayama S."/>
            <person name="Ohkuma M."/>
        </authorList>
    </citation>
    <scope>NUCLEOTIDE SEQUENCE [LARGE SCALE GENOMIC DNA]</scope>
    <source>
        <strain evidence="3 4">JCM 13498</strain>
    </source>
</reference>
<proteinExistence type="predicted"/>
<evidence type="ECO:0000313" key="4">
    <source>
        <dbReference type="Proteomes" id="UP000391834"/>
    </source>
</evidence>
<dbReference type="PROSITE" id="PS51178">
    <property type="entry name" value="PASTA"/>
    <property type="match status" value="2"/>
</dbReference>
<organism evidence="3 4">
    <name type="scientific">Prolixibacter bellariivorans</name>
    <dbReference type="NCBI Taxonomy" id="314319"/>
    <lineage>
        <taxon>Bacteria</taxon>
        <taxon>Pseudomonadati</taxon>
        <taxon>Bacteroidota</taxon>
        <taxon>Bacteroidia</taxon>
        <taxon>Marinilabiliales</taxon>
        <taxon>Prolixibacteraceae</taxon>
        <taxon>Prolixibacter</taxon>
    </lineage>
</organism>
<feature type="domain" description="PASTA" evidence="2">
    <location>
        <begin position="109"/>
        <end position="179"/>
    </location>
</feature>
<accession>A0A5M4AX60</accession>
<feature type="domain" description="PASTA" evidence="2">
    <location>
        <begin position="41"/>
        <end position="107"/>
    </location>
</feature>
<evidence type="ECO:0000313" key="3">
    <source>
        <dbReference type="EMBL" id="GET32268.1"/>
    </source>
</evidence>
<keyword evidence="1" id="KW-0472">Membrane</keyword>
<dbReference type="EMBL" id="BLAX01000001">
    <property type="protein sequence ID" value="GET32268.1"/>
    <property type="molecule type" value="Genomic_DNA"/>
</dbReference>
<name>A0A5M4AX60_9BACT</name>
<dbReference type="CDD" id="cd06577">
    <property type="entry name" value="PASTA_pknB"/>
    <property type="match status" value="3"/>
</dbReference>
<dbReference type="Proteomes" id="UP000391834">
    <property type="component" value="Unassembled WGS sequence"/>
</dbReference>
<protein>
    <recommendedName>
        <fullName evidence="2">PASTA domain-containing protein</fullName>
    </recommendedName>
</protein>
<sequence length="265" mass="29546">MSFRKFLKSKVFWLNVILAVVLTLILLWLTMYALSKYTHHGEAFPTPNLTGLEQTDWKKIASDKQIDVVIRDSVYNTDYTPGSIIEQMPRTGHYIKAGRTIYVTVAAVKPEMVQLPKLTDVSLRQARVLLDSKGLKLGAVTYSPSEYNSLVLAQKLHGTSIDPGILVPRGTSIDLVVGKTMENQRTIVPDLTGYTYDAGRKILQDVSLTVGAVIYSKEVKTEEDSTNAVIWQQSPQFNRHEGVEIGHSVDLWLKLPVDSLSGNDN</sequence>
<comment type="caution">
    <text evidence="3">The sequence shown here is derived from an EMBL/GenBank/DDBJ whole genome shotgun (WGS) entry which is preliminary data.</text>
</comment>
<keyword evidence="4" id="KW-1185">Reference proteome</keyword>
<dbReference type="Gene3D" id="3.30.10.20">
    <property type="match status" value="3"/>
</dbReference>
<dbReference type="OrthoDB" id="9803895at2"/>
<keyword evidence="1" id="KW-0812">Transmembrane</keyword>
<keyword evidence="1" id="KW-1133">Transmembrane helix</keyword>
<gene>
    <name evidence="3" type="ORF">PbJCM13498_11310</name>
</gene>
<evidence type="ECO:0000259" key="2">
    <source>
        <dbReference type="PROSITE" id="PS51178"/>
    </source>
</evidence>
<dbReference type="Pfam" id="PF03793">
    <property type="entry name" value="PASTA"/>
    <property type="match status" value="1"/>
</dbReference>
<feature type="transmembrane region" description="Helical" evidence="1">
    <location>
        <begin position="12"/>
        <end position="34"/>
    </location>
</feature>
<dbReference type="AlphaFoldDB" id="A0A5M4AX60"/>
<evidence type="ECO:0000256" key="1">
    <source>
        <dbReference type="SAM" id="Phobius"/>
    </source>
</evidence>
<dbReference type="SMART" id="SM00740">
    <property type="entry name" value="PASTA"/>
    <property type="match status" value="2"/>
</dbReference>